<dbReference type="Gene3D" id="2.60.200.40">
    <property type="match status" value="1"/>
</dbReference>
<feature type="compositionally biased region" description="Low complexity" evidence="7">
    <location>
        <begin position="523"/>
        <end position="535"/>
    </location>
</feature>
<evidence type="ECO:0000256" key="7">
    <source>
        <dbReference type="SAM" id="MobiDB-lite"/>
    </source>
</evidence>
<dbReference type="PANTHER" id="PTHR11255">
    <property type="entry name" value="DIACYLGLYCEROL KINASE"/>
    <property type="match status" value="1"/>
</dbReference>
<dbReference type="OrthoDB" id="242257at2759"/>
<sequence length="674" mass="74670">MLKIGCKKKCAVCKIVVHSGCADAFNRLEFHCRPTFREVRDPDSAGCEQQQQQPVTRHHWVHRRRMSGKCKCCGKSFQQKLGNSKEVMAIECSWCKAAYHNKINCFQKRLLTESCSLGPLATLTLPPSWLVRRGGSEFSVEPPAGIASDTAGQQQQQRPLLVLTNAKSGGNLGARIGRKLLWLLNPRQVFDLAACGPEFPLRLFARVPNLRVLVCGGDGTAGWVLSAIDSLGVRPWPPVAVLPLGTGNDLARSLNWGGGFAADEPLTKMLCCVEDGWPTRLDRWSVTFKPNSLQLDETALQQQQQHEDQPEAISEQPSTDIPQAVADLRLTEQPFPDVFNNYFSLGADAAVALEFHESREANPERFNSRLRNMMFYAGEGSRSVLTRPWRELSQAIQLECDGVDYTERIKELKLTSLLFLNITKYGAGAAPWGNPAGGQGFEPQRWDDGLVEVIGFCSSHLATVQIGWPGHRICQCRRARISTNRVIPIQIDGEPWRLQPSIIGILWRNQARVVMKPRRRGSSDGSPGSSQSSSQLITESVSVLVTVTASATGADASEDHRTRDGPVQFDPLGVILIDTEATLADARVSIDSLRQDLLEHATDDSRVVPSANWVFLYSCSYPKLSNRIDPFDEALQQLRDVAPTGEVHLCDLGPDDRQRHRLFDCAEAEAIVFE</sequence>
<keyword evidence="2 6" id="KW-0808">Transferase</keyword>
<evidence type="ECO:0000256" key="1">
    <source>
        <dbReference type="ARBA" id="ARBA00009280"/>
    </source>
</evidence>
<dbReference type="InterPro" id="IPR016064">
    <property type="entry name" value="NAD/diacylglycerol_kinase_sf"/>
</dbReference>
<feature type="domain" description="DAGKc" evidence="8">
    <location>
        <begin position="155"/>
        <end position="290"/>
    </location>
</feature>
<keyword evidence="3 6" id="KW-0547">Nucleotide-binding</keyword>
<evidence type="ECO:0000256" key="6">
    <source>
        <dbReference type="RuleBase" id="RU361128"/>
    </source>
</evidence>
<proteinExistence type="inferred from homology"/>
<dbReference type="EC" id="2.7.1.107" evidence="6"/>
<dbReference type="Pfam" id="PF00781">
    <property type="entry name" value="DAGK_cat"/>
    <property type="match status" value="1"/>
</dbReference>
<dbReference type="GO" id="GO:0005886">
    <property type="term" value="C:plasma membrane"/>
    <property type="evidence" value="ECO:0007669"/>
    <property type="project" value="TreeGrafter"/>
</dbReference>
<comment type="similarity">
    <text evidence="1 6">Belongs to the eukaryotic diacylglycerol kinase family.</text>
</comment>
<dbReference type="Pfam" id="PF23578">
    <property type="entry name" value="DGKI"/>
    <property type="match status" value="1"/>
</dbReference>
<comment type="caution">
    <text evidence="9">The sequence shown here is derived from an EMBL/GenBank/DDBJ whole genome shotgun (WGS) entry which is preliminary data.</text>
</comment>
<evidence type="ECO:0000256" key="2">
    <source>
        <dbReference type="ARBA" id="ARBA00022679"/>
    </source>
</evidence>
<gene>
    <name evidence="9" type="ORF">BOX15_Mlig006448g1</name>
</gene>
<organism evidence="9 10">
    <name type="scientific">Macrostomum lignano</name>
    <dbReference type="NCBI Taxonomy" id="282301"/>
    <lineage>
        <taxon>Eukaryota</taxon>
        <taxon>Metazoa</taxon>
        <taxon>Spiralia</taxon>
        <taxon>Lophotrochozoa</taxon>
        <taxon>Platyhelminthes</taxon>
        <taxon>Rhabditophora</taxon>
        <taxon>Macrostomorpha</taxon>
        <taxon>Macrostomida</taxon>
        <taxon>Macrostomidae</taxon>
        <taxon>Macrostomum</taxon>
    </lineage>
</organism>
<dbReference type="GO" id="GO:0004143">
    <property type="term" value="F:ATP-dependent diacylglycerol kinase activity"/>
    <property type="evidence" value="ECO:0007669"/>
    <property type="project" value="UniProtKB-EC"/>
</dbReference>
<dbReference type="PANTHER" id="PTHR11255:SF80">
    <property type="entry name" value="EYE-SPECIFIC DIACYLGLYCEROL KINASE"/>
    <property type="match status" value="1"/>
</dbReference>
<reference evidence="9 10" key="1">
    <citation type="submission" date="2017-06" db="EMBL/GenBank/DDBJ databases">
        <title>A platform for efficient transgenesis in Macrostomum lignano, a flatworm model organism for stem cell research.</title>
        <authorList>
            <person name="Berezikov E."/>
        </authorList>
    </citation>
    <scope>NUCLEOTIDE SEQUENCE [LARGE SCALE GENOMIC DNA]</scope>
    <source>
        <strain evidence="9">DV1</strain>
        <tissue evidence="9">Whole organism</tissue>
    </source>
</reference>
<evidence type="ECO:0000256" key="4">
    <source>
        <dbReference type="ARBA" id="ARBA00022777"/>
    </source>
</evidence>
<dbReference type="GO" id="GO:0005524">
    <property type="term" value="F:ATP binding"/>
    <property type="evidence" value="ECO:0007669"/>
    <property type="project" value="UniProtKB-KW"/>
</dbReference>
<dbReference type="Pfam" id="PF00609">
    <property type="entry name" value="DAGK_acc"/>
    <property type="match status" value="1"/>
</dbReference>
<evidence type="ECO:0000313" key="10">
    <source>
        <dbReference type="Proteomes" id="UP000215902"/>
    </source>
</evidence>
<dbReference type="SMART" id="SM00045">
    <property type="entry name" value="DAGKa"/>
    <property type="match status" value="1"/>
</dbReference>
<dbReference type="STRING" id="282301.A0A267DZY0"/>
<keyword evidence="10" id="KW-1185">Reference proteome</keyword>
<evidence type="ECO:0000256" key="5">
    <source>
        <dbReference type="ARBA" id="ARBA00022840"/>
    </source>
</evidence>
<comment type="catalytic activity">
    <reaction evidence="6">
        <text>a 1,2-diacyl-sn-glycerol + ATP = a 1,2-diacyl-sn-glycero-3-phosphate + ADP + H(+)</text>
        <dbReference type="Rhea" id="RHEA:10272"/>
        <dbReference type="ChEBI" id="CHEBI:15378"/>
        <dbReference type="ChEBI" id="CHEBI:17815"/>
        <dbReference type="ChEBI" id="CHEBI:30616"/>
        <dbReference type="ChEBI" id="CHEBI:58608"/>
        <dbReference type="ChEBI" id="CHEBI:456216"/>
        <dbReference type="EC" id="2.7.1.107"/>
    </reaction>
</comment>
<dbReference type="AlphaFoldDB" id="A0A267DZY0"/>
<evidence type="ECO:0000313" key="9">
    <source>
        <dbReference type="EMBL" id="PAA54187.1"/>
    </source>
</evidence>
<dbReference type="EMBL" id="NIVC01002954">
    <property type="protein sequence ID" value="PAA54187.1"/>
    <property type="molecule type" value="Genomic_DNA"/>
</dbReference>
<dbReference type="Gene3D" id="3.40.50.10330">
    <property type="entry name" value="Probable inorganic polyphosphate/atp-NAD kinase, domain 1"/>
    <property type="match status" value="1"/>
</dbReference>
<dbReference type="InterPro" id="IPR000756">
    <property type="entry name" value="Diacylglycerol_kin_accessory"/>
</dbReference>
<dbReference type="SMART" id="SM00046">
    <property type="entry name" value="DAGKc"/>
    <property type="match status" value="1"/>
</dbReference>
<feature type="region of interest" description="Disordered" evidence="7">
    <location>
        <begin position="298"/>
        <end position="318"/>
    </location>
</feature>
<keyword evidence="5 6" id="KW-0067">ATP-binding</keyword>
<dbReference type="PROSITE" id="PS50146">
    <property type="entry name" value="DAGK"/>
    <property type="match status" value="1"/>
</dbReference>
<dbReference type="SUPFAM" id="SSF111331">
    <property type="entry name" value="NAD kinase/diacylglycerol kinase-like"/>
    <property type="match status" value="1"/>
</dbReference>
<accession>A0A267DZY0</accession>
<dbReference type="InterPro" id="IPR037607">
    <property type="entry name" value="DGK"/>
</dbReference>
<dbReference type="FunFam" id="2.60.200.40:FF:000002">
    <property type="entry name" value="Diacylglycerol kinase"/>
    <property type="match status" value="1"/>
</dbReference>
<keyword evidence="4 6" id="KW-0418">Kinase</keyword>
<dbReference type="GO" id="GO:0007200">
    <property type="term" value="P:phospholipase C-activating G protein-coupled receptor signaling pathway"/>
    <property type="evidence" value="ECO:0007669"/>
    <property type="project" value="InterPro"/>
</dbReference>
<dbReference type="InterPro" id="IPR056383">
    <property type="entry name" value="DGKI-like_dom"/>
</dbReference>
<dbReference type="InterPro" id="IPR001206">
    <property type="entry name" value="Diacylglycerol_kinase_cat_dom"/>
</dbReference>
<dbReference type="CDD" id="cd20855">
    <property type="entry name" value="C1_DGK_typeIV_rpt2"/>
    <property type="match status" value="1"/>
</dbReference>
<dbReference type="Proteomes" id="UP000215902">
    <property type="component" value="Unassembled WGS sequence"/>
</dbReference>
<name>A0A267DZY0_9PLAT</name>
<protein>
    <recommendedName>
        <fullName evidence="6">Diacylglycerol kinase</fullName>
        <shortName evidence="6">DAG kinase</shortName>
        <ecNumber evidence="6">2.7.1.107</ecNumber>
    </recommendedName>
</protein>
<evidence type="ECO:0000256" key="3">
    <source>
        <dbReference type="ARBA" id="ARBA00022741"/>
    </source>
</evidence>
<feature type="region of interest" description="Disordered" evidence="7">
    <location>
        <begin position="516"/>
        <end position="535"/>
    </location>
</feature>
<evidence type="ECO:0000259" key="8">
    <source>
        <dbReference type="PROSITE" id="PS50146"/>
    </source>
</evidence>
<dbReference type="InterPro" id="IPR017438">
    <property type="entry name" value="ATP-NAD_kinase_N"/>
</dbReference>